<feature type="region of interest" description="Disordered" evidence="1">
    <location>
        <begin position="484"/>
        <end position="508"/>
    </location>
</feature>
<gene>
    <name evidence="2" type="ORF">FKW77_009174</name>
</gene>
<proteinExistence type="predicted"/>
<keyword evidence="3" id="KW-1185">Reference proteome</keyword>
<feature type="compositionally biased region" description="Basic and acidic residues" evidence="1">
    <location>
        <begin position="26"/>
        <end position="42"/>
    </location>
</feature>
<evidence type="ECO:0000256" key="1">
    <source>
        <dbReference type="SAM" id="MobiDB-lite"/>
    </source>
</evidence>
<evidence type="ECO:0000313" key="3">
    <source>
        <dbReference type="Proteomes" id="UP000316270"/>
    </source>
</evidence>
<sequence length="568" mass="62542">MSDAAQTRAAGISHETACHEYAGIHGRNDSVKPGNGRDDDKMSASSFSGSEAVSSIQHRSNIKMAPSSCSSRNSGEHDNVSSRPGSRDPTYGIKKGAQPTNFDTPRALPNGSPIVSGTVTGDPAAMDKSRRLDDIVSRIGLFIESQDEVTGSRIASQQKHRAIKQAREEVSTSDKAFVDAVRKARVDLPSDLLVLLDSLEEARNRLGPLEHEMDRLEFKQVSKEHELKQEGERIRQRFYHVVRGIPAELDEEDEEDDSASYASSEEADPFVGDKIAGTALTTPNASFERLNMANDGIRRPDTGTIQLSTRTLAGQVSMLGNMYASETRRGIGNVETNLDWFAPDLSRPWTIQNTDPYVHHSNNGRTETDVLGEGDFHLQICEIRAFGGWYSEIIALSLQETSLETAASKIHEEQCTFLSEQHGLFSYSALILAGGIGGLVNGWLRSVLQVSRFETMLLSHFVAGRDKRLEQGWSQSAKQLWDDDDTVNVPSAPRTTSPSAPEVREYSNNGSGVVSWYSRMLTPVPEPEQHKRTTWSGKHEIYARSSHTNAPLILELRTASNGHVRSVP</sequence>
<feature type="compositionally biased region" description="Low complexity" evidence="1">
    <location>
        <begin position="43"/>
        <end position="55"/>
    </location>
</feature>
<dbReference type="AlphaFoldDB" id="A0A517L1Y3"/>
<reference evidence="2 3" key="1">
    <citation type="submission" date="2019-07" db="EMBL/GenBank/DDBJ databases">
        <title>Finished genome of Venturia effusa.</title>
        <authorList>
            <person name="Young C.A."/>
            <person name="Cox M.P."/>
            <person name="Ganley A.R.D."/>
            <person name="David W.J."/>
        </authorList>
    </citation>
    <scope>NUCLEOTIDE SEQUENCE [LARGE SCALE GENOMIC DNA]</scope>
    <source>
        <strain evidence="3">albino</strain>
    </source>
</reference>
<protein>
    <submittedName>
        <fullName evidence="2">Uncharacterized protein</fullName>
    </submittedName>
</protein>
<feature type="region of interest" description="Disordered" evidence="1">
    <location>
        <begin position="1"/>
        <end position="122"/>
    </location>
</feature>
<organism evidence="2 3">
    <name type="scientific">Venturia effusa</name>
    <dbReference type="NCBI Taxonomy" id="50376"/>
    <lineage>
        <taxon>Eukaryota</taxon>
        <taxon>Fungi</taxon>
        <taxon>Dikarya</taxon>
        <taxon>Ascomycota</taxon>
        <taxon>Pezizomycotina</taxon>
        <taxon>Dothideomycetes</taxon>
        <taxon>Pleosporomycetidae</taxon>
        <taxon>Venturiales</taxon>
        <taxon>Venturiaceae</taxon>
        <taxon>Venturia</taxon>
    </lineage>
</organism>
<name>A0A517L1Y3_9PEZI</name>
<feature type="compositionally biased region" description="Acidic residues" evidence="1">
    <location>
        <begin position="248"/>
        <end position="258"/>
    </location>
</feature>
<accession>A0A517L1Y3</accession>
<feature type="compositionally biased region" description="Low complexity" evidence="1">
    <location>
        <begin position="490"/>
        <end position="501"/>
    </location>
</feature>
<dbReference type="EMBL" id="CP042187">
    <property type="protein sequence ID" value="QDS69645.1"/>
    <property type="molecule type" value="Genomic_DNA"/>
</dbReference>
<evidence type="ECO:0000313" key="2">
    <source>
        <dbReference type="EMBL" id="QDS69645.1"/>
    </source>
</evidence>
<dbReference type="Proteomes" id="UP000316270">
    <property type="component" value="Chromosome 3"/>
</dbReference>
<feature type="region of interest" description="Disordered" evidence="1">
    <location>
        <begin position="247"/>
        <end position="266"/>
    </location>
</feature>
<dbReference type="STRING" id="50376.A0A517L1Y3"/>